<feature type="compositionally biased region" description="Polar residues" evidence="1">
    <location>
        <begin position="41"/>
        <end position="52"/>
    </location>
</feature>
<gene>
    <name evidence="2" type="ORF">glysoja_024772</name>
</gene>
<dbReference type="Proteomes" id="UP000053555">
    <property type="component" value="Unassembled WGS sequence"/>
</dbReference>
<protein>
    <submittedName>
        <fullName evidence="2">Uncharacterized protein</fullName>
    </submittedName>
</protein>
<evidence type="ECO:0000313" key="2">
    <source>
        <dbReference type="EMBL" id="KHN14677.1"/>
    </source>
</evidence>
<name>A0A0B2Q4D3_GLYSO</name>
<dbReference type="AlphaFoldDB" id="A0A0B2Q4D3"/>
<dbReference type="EMBL" id="KN661573">
    <property type="protein sequence ID" value="KHN14677.1"/>
    <property type="molecule type" value="Genomic_DNA"/>
</dbReference>
<accession>A0A0B2Q4D3</accession>
<evidence type="ECO:0000256" key="1">
    <source>
        <dbReference type="SAM" id="MobiDB-lite"/>
    </source>
</evidence>
<reference evidence="2" key="1">
    <citation type="submission" date="2014-07" db="EMBL/GenBank/DDBJ databases">
        <title>Identification of a novel salt tolerance gene in wild soybean by whole-genome sequencing.</title>
        <authorList>
            <person name="Lam H.-M."/>
            <person name="Qi X."/>
            <person name="Li M.-W."/>
            <person name="Liu X."/>
            <person name="Xie M."/>
            <person name="Ni M."/>
            <person name="Xu X."/>
        </authorList>
    </citation>
    <scope>NUCLEOTIDE SEQUENCE [LARGE SCALE GENOMIC DNA]</scope>
    <source>
        <tissue evidence="2">Root</tissue>
    </source>
</reference>
<feature type="compositionally biased region" description="Basic and acidic residues" evidence="1">
    <location>
        <begin position="53"/>
        <end position="62"/>
    </location>
</feature>
<sequence length="98" mass="10807">MADLMKRILQMIEAEQASKGSNHGSSNSHNSYGSGSQNGSTINSGNHLNNGNRYDDSYHYGERPIYNSGTFNGNGNGSHIKGGFDSSTRNYYGRRYDY</sequence>
<feature type="region of interest" description="Disordered" evidence="1">
    <location>
        <begin position="13"/>
        <end position="98"/>
    </location>
</feature>
<proteinExistence type="predicted"/>
<feature type="compositionally biased region" description="Low complexity" evidence="1">
    <location>
        <begin position="18"/>
        <end position="40"/>
    </location>
</feature>
<organism evidence="2">
    <name type="scientific">Glycine soja</name>
    <name type="common">Wild soybean</name>
    <dbReference type="NCBI Taxonomy" id="3848"/>
    <lineage>
        <taxon>Eukaryota</taxon>
        <taxon>Viridiplantae</taxon>
        <taxon>Streptophyta</taxon>
        <taxon>Embryophyta</taxon>
        <taxon>Tracheophyta</taxon>
        <taxon>Spermatophyta</taxon>
        <taxon>Magnoliopsida</taxon>
        <taxon>eudicotyledons</taxon>
        <taxon>Gunneridae</taxon>
        <taxon>Pentapetalae</taxon>
        <taxon>rosids</taxon>
        <taxon>fabids</taxon>
        <taxon>Fabales</taxon>
        <taxon>Fabaceae</taxon>
        <taxon>Papilionoideae</taxon>
        <taxon>50 kb inversion clade</taxon>
        <taxon>NPAAA clade</taxon>
        <taxon>indigoferoid/millettioid clade</taxon>
        <taxon>Phaseoleae</taxon>
        <taxon>Glycine</taxon>
        <taxon>Glycine subgen. Soja</taxon>
    </lineage>
</organism>